<dbReference type="PANTHER" id="PTHR13389:SF0">
    <property type="entry name" value="PUMILIO HOMOLOG 3"/>
    <property type="match status" value="1"/>
</dbReference>
<accession>A0A0M3K2Y2</accession>
<dbReference type="AlphaFoldDB" id="A0A0M3K2Y2"/>
<feature type="domain" description="CPL" evidence="2">
    <location>
        <begin position="157"/>
        <end position="308"/>
    </location>
</feature>
<dbReference type="InterPro" id="IPR040059">
    <property type="entry name" value="PUM3"/>
</dbReference>
<keyword evidence="1" id="KW-0694">RNA-binding</keyword>
<dbReference type="PANTHER" id="PTHR13389">
    <property type="entry name" value="PUMILIO HOMOLOG 3"/>
    <property type="match status" value="1"/>
</dbReference>
<dbReference type="InterPro" id="IPR012959">
    <property type="entry name" value="CPL_dom"/>
</dbReference>
<evidence type="ECO:0000313" key="3">
    <source>
        <dbReference type="WBParaSite" id="ASIM_0001530801-mRNA-1"/>
    </source>
</evidence>
<dbReference type="GO" id="GO:0003729">
    <property type="term" value="F:mRNA binding"/>
    <property type="evidence" value="ECO:0007669"/>
    <property type="project" value="TreeGrafter"/>
</dbReference>
<name>A0A0M3K2Y2_ANISI</name>
<dbReference type="WBParaSite" id="ASIM_0001530801-mRNA-1">
    <property type="protein sequence ID" value="ASIM_0001530801-mRNA-1"/>
    <property type="gene ID" value="ASIM_0001530801"/>
</dbReference>
<dbReference type="GO" id="GO:0005730">
    <property type="term" value="C:nucleolus"/>
    <property type="evidence" value="ECO:0007669"/>
    <property type="project" value="TreeGrafter"/>
</dbReference>
<sequence>LKVVTLKDILEKDPAKKAVIIKNLEELLKDIVPKRQLKLSLTHRLLNEFFAYCNDEQKTEMIDSLKERIPEIIHTNDGTRIALQCIWGGTAKERKMIVKNFKSLVVKTCLEEFGHRVLIGIFDAVDDTVLVNKYIVSISRECSFKEIANEVGTVALNKFGERVLHYLINPRDPRYFGKGSIDIFKEGDNNAHSKKDAKERYAQLFGAIAKPLMTYISANLNELLFDTLTALLVLNILEPSEIKLRASGLGETDLFTRTIDDEDRRECYEGIAKLCGEEFIPCDTERLHAIEHPNAHFVISKLLQADSKFDVKLSDHLMGLGEATLSSWVSSAMLIAFFIVSCNRGCFILLHMFENGSEEAKSMLQKCIPLATLKNYSTKGAQALLKKLSPK</sequence>
<proteinExistence type="predicted"/>
<organism evidence="3">
    <name type="scientific">Anisakis simplex</name>
    <name type="common">Herring worm</name>
    <dbReference type="NCBI Taxonomy" id="6269"/>
    <lineage>
        <taxon>Eukaryota</taxon>
        <taxon>Metazoa</taxon>
        <taxon>Ecdysozoa</taxon>
        <taxon>Nematoda</taxon>
        <taxon>Chromadorea</taxon>
        <taxon>Rhabditida</taxon>
        <taxon>Spirurina</taxon>
        <taxon>Ascaridomorpha</taxon>
        <taxon>Ascaridoidea</taxon>
        <taxon>Anisakidae</taxon>
        <taxon>Anisakis</taxon>
        <taxon>Anisakis simplex complex</taxon>
    </lineage>
</organism>
<dbReference type="SUPFAM" id="SSF48371">
    <property type="entry name" value="ARM repeat"/>
    <property type="match status" value="1"/>
</dbReference>
<evidence type="ECO:0000256" key="1">
    <source>
        <dbReference type="ARBA" id="ARBA00022884"/>
    </source>
</evidence>
<dbReference type="GO" id="GO:0006417">
    <property type="term" value="P:regulation of translation"/>
    <property type="evidence" value="ECO:0007669"/>
    <property type="project" value="TreeGrafter"/>
</dbReference>
<dbReference type="InterPro" id="IPR011989">
    <property type="entry name" value="ARM-like"/>
</dbReference>
<dbReference type="Gene3D" id="1.25.10.10">
    <property type="entry name" value="Leucine-rich Repeat Variant"/>
    <property type="match status" value="1"/>
</dbReference>
<reference evidence="3" key="1">
    <citation type="submission" date="2017-02" db="UniProtKB">
        <authorList>
            <consortium name="WormBaseParasite"/>
        </authorList>
    </citation>
    <scope>IDENTIFICATION</scope>
</reference>
<dbReference type="Pfam" id="PF08144">
    <property type="entry name" value="CPL"/>
    <property type="match status" value="1"/>
</dbReference>
<evidence type="ECO:0000259" key="2">
    <source>
        <dbReference type="Pfam" id="PF08144"/>
    </source>
</evidence>
<protein>
    <submittedName>
        <fullName evidence="3">Protein penguin (inferred by orthology to a D. melanogaster protein)</fullName>
    </submittedName>
</protein>
<dbReference type="InterPro" id="IPR016024">
    <property type="entry name" value="ARM-type_fold"/>
</dbReference>